<dbReference type="Proteomes" id="UP000039046">
    <property type="component" value="Unassembled WGS sequence"/>
</dbReference>
<accession>A0A0A1TML7</accession>
<reference evidence="1 2" key="1">
    <citation type="journal article" date="2015" name="Genome Announc.">
        <title>Draft Genome Sequence and Gene Annotation of the Entomopathogenic Fungus Verticillium hemipterigenum.</title>
        <authorList>
            <person name="Horn F."/>
            <person name="Habel A."/>
            <person name="Scharf D.H."/>
            <person name="Dworschak J."/>
            <person name="Brakhage A.A."/>
            <person name="Guthke R."/>
            <person name="Hertweck C."/>
            <person name="Linde J."/>
        </authorList>
    </citation>
    <scope>NUCLEOTIDE SEQUENCE [LARGE SCALE GENOMIC DNA]</scope>
</reference>
<dbReference type="HOGENOM" id="CLU_061413_0_0_1"/>
<dbReference type="EMBL" id="CDHN01000004">
    <property type="protein sequence ID" value="CEJ92288.1"/>
    <property type="molecule type" value="Genomic_DNA"/>
</dbReference>
<keyword evidence="2" id="KW-1185">Reference proteome</keyword>
<dbReference type="OrthoDB" id="2364174at2759"/>
<organism evidence="1 2">
    <name type="scientific">[Torrubiella] hemipterigena</name>
    <dbReference type="NCBI Taxonomy" id="1531966"/>
    <lineage>
        <taxon>Eukaryota</taxon>
        <taxon>Fungi</taxon>
        <taxon>Dikarya</taxon>
        <taxon>Ascomycota</taxon>
        <taxon>Pezizomycotina</taxon>
        <taxon>Sordariomycetes</taxon>
        <taxon>Hypocreomycetidae</taxon>
        <taxon>Hypocreales</taxon>
        <taxon>Clavicipitaceae</taxon>
        <taxon>Clavicipitaceae incertae sedis</taxon>
        <taxon>'Torrubiella' clade</taxon>
    </lineage>
</organism>
<evidence type="ECO:0000313" key="1">
    <source>
        <dbReference type="EMBL" id="CEJ92288.1"/>
    </source>
</evidence>
<sequence length="309" mass="34005">MAVTALPPVEKLPLAQRKDVRDNFDNKKADMEKELSSALGQAWTIDVNINAIYPYAPNDNYGQHSPGSMTAEYIDSAIRRIKYYKDKFGADGVDELNKAATAHVLTIDMDLEEKFTYCGPKISDDGKLVILINPNNVACNIDDAINNDKLTAALNEAPGASSAALSFVARQGIAQDYDTQIGEVKETLKKQLGKDITLEPNFEEAFAKLKANGLATEYESRLGSFVYLYFKSVARALEYNNVSKDEMVLEALEEEMGENKIAFRLLDKGGLSSGYGEAKFEGGVVYVQTDIDHYGSNIDDAANKILDQL</sequence>
<evidence type="ECO:0000313" key="2">
    <source>
        <dbReference type="Proteomes" id="UP000039046"/>
    </source>
</evidence>
<proteinExistence type="predicted"/>
<dbReference type="AlphaFoldDB" id="A0A0A1TML7"/>
<gene>
    <name evidence="1" type="ORF">VHEMI07948</name>
</gene>
<protein>
    <submittedName>
        <fullName evidence="1">Uncharacterized protein</fullName>
    </submittedName>
</protein>
<name>A0A0A1TML7_9HYPO</name>